<evidence type="ECO:0000313" key="3">
    <source>
        <dbReference type="Proteomes" id="UP000315003"/>
    </source>
</evidence>
<name>A0A517SVK0_9BACT</name>
<keyword evidence="1" id="KW-0732">Signal</keyword>
<reference evidence="2 3" key="1">
    <citation type="submission" date="2019-02" db="EMBL/GenBank/DDBJ databases">
        <title>Deep-cultivation of Planctomycetes and their phenomic and genomic characterization uncovers novel biology.</title>
        <authorList>
            <person name="Wiegand S."/>
            <person name="Jogler M."/>
            <person name="Boedeker C."/>
            <person name="Pinto D."/>
            <person name="Vollmers J."/>
            <person name="Rivas-Marin E."/>
            <person name="Kohn T."/>
            <person name="Peeters S.H."/>
            <person name="Heuer A."/>
            <person name="Rast P."/>
            <person name="Oberbeckmann S."/>
            <person name="Bunk B."/>
            <person name="Jeske O."/>
            <person name="Meyerdierks A."/>
            <person name="Storesund J.E."/>
            <person name="Kallscheuer N."/>
            <person name="Luecker S."/>
            <person name="Lage O.M."/>
            <person name="Pohl T."/>
            <person name="Merkel B.J."/>
            <person name="Hornburger P."/>
            <person name="Mueller R.-W."/>
            <person name="Bruemmer F."/>
            <person name="Labrenz M."/>
            <person name="Spormann A.M."/>
            <person name="Op den Camp H."/>
            <person name="Overmann J."/>
            <person name="Amann R."/>
            <person name="Jetten M.S.M."/>
            <person name="Mascher T."/>
            <person name="Medema M.H."/>
            <person name="Devos D.P."/>
            <person name="Kaster A.-K."/>
            <person name="Ovreas L."/>
            <person name="Rohde M."/>
            <person name="Galperin M.Y."/>
            <person name="Jogler C."/>
        </authorList>
    </citation>
    <scope>NUCLEOTIDE SEQUENCE [LARGE SCALE GENOMIC DNA]</scope>
    <source>
        <strain evidence="2 3">SV_7m_r</strain>
    </source>
</reference>
<protein>
    <submittedName>
        <fullName evidence="2">Uncharacterized protein</fullName>
    </submittedName>
</protein>
<sequence length="159" mass="17825" precursor="true">MRPGGKVFFLAVLVLGTSLTVVFAAALDPGVNDNSYYLYTGALKRSDAGVVAVPSRFKWSVETSWRGTDSQGRELADTRVMLRLYDPHHNFTAVSAQMDLETAEKLQRELARMIAKKRENPDFQYRPNLYDPSMIPTGRLKGFQGNGEAIIEIEPQEDQ</sequence>
<organism evidence="2 3">
    <name type="scientific">Stieleria bergensis</name>
    <dbReference type="NCBI Taxonomy" id="2528025"/>
    <lineage>
        <taxon>Bacteria</taxon>
        <taxon>Pseudomonadati</taxon>
        <taxon>Planctomycetota</taxon>
        <taxon>Planctomycetia</taxon>
        <taxon>Pirellulales</taxon>
        <taxon>Pirellulaceae</taxon>
        <taxon>Stieleria</taxon>
    </lineage>
</organism>
<feature type="signal peptide" evidence="1">
    <location>
        <begin position="1"/>
        <end position="24"/>
    </location>
</feature>
<accession>A0A517SVK0</accession>
<evidence type="ECO:0000313" key="2">
    <source>
        <dbReference type="EMBL" id="QDT60140.1"/>
    </source>
</evidence>
<feature type="chain" id="PRO_5022021721" evidence="1">
    <location>
        <begin position="25"/>
        <end position="159"/>
    </location>
</feature>
<dbReference type="Proteomes" id="UP000315003">
    <property type="component" value="Chromosome"/>
</dbReference>
<dbReference type="AlphaFoldDB" id="A0A517SVK0"/>
<dbReference type="EMBL" id="CP036272">
    <property type="protein sequence ID" value="QDT60140.1"/>
    <property type="molecule type" value="Genomic_DNA"/>
</dbReference>
<keyword evidence="3" id="KW-1185">Reference proteome</keyword>
<evidence type="ECO:0000256" key="1">
    <source>
        <dbReference type="SAM" id="SignalP"/>
    </source>
</evidence>
<proteinExistence type="predicted"/>
<gene>
    <name evidence="2" type="ORF">SV7mr_26570</name>
</gene>
<dbReference type="OrthoDB" id="265429at2"/>